<dbReference type="EMBL" id="CALNXK010000039">
    <property type="protein sequence ID" value="CAH3124238.1"/>
    <property type="molecule type" value="Genomic_DNA"/>
</dbReference>
<dbReference type="PANTHER" id="PTHR19277:SF161">
    <property type="entry name" value="LAMININ G DOMAIN-CONTAINING PROTEIN"/>
    <property type="match status" value="1"/>
</dbReference>
<evidence type="ECO:0000256" key="3">
    <source>
        <dbReference type="ARBA" id="ARBA00022837"/>
    </source>
</evidence>
<dbReference type="Gene3D" id="2.60.120.200">
    <property type="match status" value="2"/>
</dbReference>
<evidence type="ECO:0000256" key="7">
    <source>
        <dbReference type="SAM" id="SignalP"/>
    </source>
</evidence>
<dbReference type="InterPro" id="IPR001759">
    <property type="entry name" value="PTX_dom"/>
</dbReference>
<dbReference type="Proteomes" id="UP001159405">
    <property type="component" value="Unassembled WGS sequence"/>
</dbReference>
<dbReference type="SUPFAM" id="SSF49899">
    <property type="entry name" value="Concanavalin A-like lectins/glucanases"/>
    <property type="match status" value="2"/>
</dbReference>
<evidence type="ECO:0000313" key="9">
    <source>
        <dbReference type="EMBL" id="CAH3124238.1"/>
    </source>
</evidence>
<dbReference type="InterPro" id="IPR013320">
    <property type="entry name" value="ConA-like_dom_sf"/>
</dbReference>
<proteinExistence type="predicted"/>
<keyword evidence="4" id="KW-1015">Disulfide bond</keyword>
<keyword evidence="5" id="KW-0325">Glycoprotein</keyword>
<feature type="domain" description="Pentraxin (PTX)" evidence="8">
    <location>
        <begin position="91"/>
        <end position="294"/>
    </location>
</feature>
<organism evidence="9 10">
    <name type="scientific">Porites lobata</name>
    <dbReference type="NCBI Taxonomy" id="104759"/>
    <lineage>
        <taxon>Eukaryota</taxon>
        <taxon>Metazoa</taxon>
        <taxon>Cnidaria</taxon>
        <taxon>Anthozoa</taxon>
        <taxon>Hexacorallia</taxon>
        <taxon>Scleractinia</taxon>
        <taxon>Fungiina</taxon>
        <taxon>Poritidae</taxon>
        <taxon>Porites</taxon>
    </lineage>
</organism>
<comment type="caution">
    <text evidence="9">The sequence shown here is derived from an EMBL/GenBank/DDBJ whole genome shotgun (WGS) entry which is preliminary data.</text>
</comment>
<feature type="domain" description="Pentraxin (PTX)" evidence="8">
    <location>
        <begin position="432"/>
        <end position="629"/>
    </location>
</feature>
<evidence type="ECO:0000256" key="5">
    <source>
        <dbReference type="ARBA" id="ARBA00023180"/>
    </source>
</evidence>
<keyword evidence="2" id="KW-0479">Metal-binding</keyword>
<evidence type="ECO:0000259" key="8">
    <source>
        <dbReference type="PROSITE" id="PS51828"/>
    </source>
</evidence>
<accession>A0ABN8NXI5</accession>
<evidence type="ECO:0000256" key="1">
    <source>
        <dbReference type="ARBA" id="ARBA00001913"/>
    </source>
</evidence>
<dbReference type="SMART" id="SM00159">
    <property type="entry name" value="PTX"/>
    <property type="match status" value="2"/>
</dbReference>
<comment type="cofactor">
    <cofactor evidence="1">
        <name>Ca(2+)</name>
        <dbReference type="ChEBI" id="CHEBI:29108"/>
    </cofactor>
</comment>
<name>A0ABN8NXI5_9CNID</name>
<protein>
    <recommendedName>
        <fullName evidence="8">Pentraxin (PTX) domain-containing protein</fullName>
    </recommendedName>
</protein>
<evidence type="ECO:0000256" key="2">
    <source>
        <dbReference type="ARBA" id="ARBA00022723"/>
    </source>
</evidence>
<evidence type="ECO:0000313" key="10">
    <source>
        <dbReference type="Proteomes" id="UP001159405"/>
    </source>
</evidence>
<reference evidence="9 10" key="1">
    <citation type="submission" date="2022-05" db="EMBL/GenBank/DDBJ databases">
        <authorList>
            <consortium name="Genoscope - CEA"/>
            <person name="William W."/>
        </authorList>
    </citation>
    <scope>NUCLEOTIDE SEQUENCE [LARGE SCALE GENOMIC DNA]</scope>
</reference>
<dbReference type="InterPro" id="IPR051360">
    <property type="entry name" value="Neuronal_Pentraxin_Related"/>
</dbReference>
<dbReference type="PRINTS" id="PR00895">
    <property type="entry name" value="PENTAXIN"/>
</dbReference>
<feature type="chain" id="PRO_5047278520" description="Pentraxin (PTX) domain-containing protein" evidence="7">
    <location>
        <begin position="23"/>
        <end position="629"/>
    </location>
</feature>
<sequence length="629" mass="70075">MFDPNFIWFYLCFVAVPQIAWSARVNATASDGKVIISGNHNEVVVSTDRDNKIALAKIKSSLKSVKKSNEELFSRVQNISQRLSAQESQTNNYALHFTRKSTSDYVTTLGMPSLKAVTVCLWMKSSDKGNGGTPLSYAVSESKHDNELVFMDYRKFMFWLGNGERKTAVSANDGQWHQICATWENSAGSWKMYKDGKVAASGNGFKTGHVIRGGGVLILGQEQDSLGGSFDANQCFIGELTGVNIWNHVINEQEINHMSKSCLRGVGNVFQWSDFKFHVKGSVPKVCITQKFLVLHKAVFFLDMFDPNLISFYLCLVAVPQIAWSAQVNTTASGGKVIISGNHNEVVVSTDRDSRISLAKIKSSWSQLRNRTQSSSLRFRTSLRDCRLWKVKVQIFGVSNSFRVIVFAQTNFTIRFFFRSNFLFVNLSFTTNNYALQFTRKGTSDYVVKRGMPSLKAVTVCLWMKSSDKGNDGVPLSYAVSGSYNELLLYNYKKFDFGVGKNGRQTAVLANDGQWHHICVTWENSAGSWKMYKDGKVAASGKGMNTGHVIRGGGLLILGQEQDSLGGSFDANQCFIGELTGVNIWNDVINEQQINYMTKSCLRGVGNVFQWSDFKSHVKGSVRSIKPSC</sequence>
<keyword evidence="3" id="KW-0106">Calcium</keyword>
<dbReference type="PROSITE" id="PS51828">
    <property type="entry name" value="PTX_2"/>
    <property type="match status" value="2"/>
</dbReference>
<dbReference type="Pfam" id="PF00354">
    <property type="entry name" value="Pentaxin"/>
    <property type="match status" value="2"/>
</dbReference>
<evidence type="ECO:0000256" key="6">
    <source>
        <dbReference type="PROSITE-ProRule" id="PRU01172"/>
    </source>
</evidence>
<gene>
    <name evidence="9" type="ORF">PLOB_00030479</name>
</gene>
<keyword evidence="7" id="KW-0732">Signal</keyword>
<feature type="signal peptide" evidence="7">
    <location>
        <begin position="1"/>
        <end position="22"/>
    </location>
</feature>
<dbReference type="PANTHER" id="PTHR19277">
    <property type="entry name" value="PENTRAXIN"/>
    <property type="match status" value="1"/>
</dbReference>
<evidence type="ECO:0000256" key="4">
    <source>
        <dbReference type="ARBA" id="ARBA00023157"/>
    </source>
</evidence>
<comment type="caution">
    <text evidence="6">Lacks conserved residue(s) required for the propagation of feature annotation.</text>
</comment>
<keyword evidence="10" id="KW-1185">Reference proteome</keyword>